<accession>X0XWJ7</accession>
<comment type="caution">
    <text evidence="1">The sequence shown here is derived from an EMBL/GenBank/DDBJ whole genome shotgun (WGS) entry which is preliminary data.</text>
</comment>
<organism evidence="1">
    <name type="scientific">marine sediment metagenome</name>
    <dbReference type="NCBI Taxonomy" id="412755"/>
    <lineage>
        <taxon>unclassified sequences</taxon>
        <taxon>metagenomes</taxon>
        <taxon>ecological metagenomes</taxon>
    </lineage>
</organism>
<dbReference type="AlphaFoldDB" id="X0XWJ7"/>
<gene>
    <name evidence="1" type="ORF">S01H1_85144</name>
</gene>
<name>X0XWJ7_9ZZZZ</name>
<feature type="non-terminal residue" evidence="1">
    <location>
        <position position="1"/>
    </location>
</feature>
<proteinExistence type="predicted"/>
<protein>
    <submittedName>
        <fullName evidence="1">Uncharacterized protein</fullName>
    </submittedName>
</protein>
<dbReference type="EMBL" id="BARS01058357">
    <property type="protein sequence ID" value="GAG47744.1"/>
    <property type="molecule type" value="Genomic_DNA"/>
</dbReference>
<sequence>AGSWKTYLVQGAGNIPLLLDSALWNATPEDHNPPPEYEGPWEFLPLVDYMATFCINRHDRLINGLFMDWSVRKIGLKELWTLKWNRNFDTAGPYTKAGGVLPED</sequence>
<evidence type="ECO:0000313" key="1">
    <source>
        <dbReference type="EMBL" id="GAG47744.1"/>
    </source>
</evidence>
<feature type="non-terminal residue" evidence="1">
    <location>
        <position position="104"/>
    </location>
</feature>
<reference evidence="1" key="1">
    <citation type="journal article" date="2014" name="Front. Microbiol.">
        <title>High frequency of phylogenetically diverse reductive dehalogenase-homologous genes in deep subseafloor sedimentary metagenomes.</title>
        <authorList>
            <person name="Kawai M."/>
            <person name="Futagami T."/>
            <person name="Toyoda A."/>
            <person name="Takaki Y."/>
            <person name="Nishi S."/>
            <person name="Hori S."/>
            <person name="Arai W."/>
            <person name="Tsubouchi T."/>
            <person name="Morono Y."/>
            <person name="Uchiyama I."/>
            <person name="Ito T."/>
            <person name="Fujiyama A."/>
            <person name="Inagaki F."/>
            <person name="Takami H."/>
        </authorList>
    </citation>
    <scope>NUCLEOTIDE SEQUENCE</scope>
    <source>
        <strain evidence="1">Expedition CK06-06</strain>
    </source>
</reference>